<evidence type="ECO:0000256" key="1">
    <source>
        <dbReference type="ARBA" id="ARBA00022723"/>
    </source>
</evidence>
<keyword evidence="1" id="KW-0479">Metal-binding</keyword>
<accession>A0A0B7BQE2</accession>
<dbReference type="GO" id="GO:0005737">
    <property type="term" value="C:cytoplasm"/>
    <property type="evidence" value="ECO:0007669"/>
    <property type="project" value="TreeGrafter"/>
</dbReference>
<organism evidence="3">
    <name type="scientific">Arion vulgaris</name>
    <dbReference type="NCBI Taxonomy" id="1028688"/>
    <lineage>
        <taxon>Eukaryota</taxon>
        <taxon>Metazoa</taxon>
        <taxon>Spiralia</taxon>
        <taxon>Lophotrochozoa</taxon>
        <taxon>Mollusca</taxon>
        <taxon>Gastropoda</taxon>
        <taxon>Heterobranchia</taxon>
        <taxon>Euthyneura</taxon>
        <taxon>Panpulmonata</taxon>
        <taxon>Eupulmonata</taxon>
        <taxon>Stylommatophora</taxon>
        <taxon>Helicina</taxon>
        <taxon>Arionoidea</taxon>
        <taxon>Arionidae</taxon>
        <taxon>Arion</taxon>
    </lineage>
</organism>
<protein>
    <submittedName>
        <fullName evidence="3">Uncharacterized protein</fullName>
    </submittedName>
</protein>
<gene>
    <name evidence="3" type="primary">ORF205840</name>
</gene>
<evidence type="ECO:0000313" key="3">
    <source>
        <dbReference type="EMBL" id="CEK95198.1"/>
    </source>
</evidence>
<dbReference type="AlphaFoldDB" id="A0A0B7BQE2"/>
<dbReference type="GO" id="GO:0046872">
    <property type="term" value="F:metal ion binding"/>
    <property type="evidence" value="ECO:0007669"/>
    <property type="project" value="UniProtKB-KW"/>
</dbReference>
<dbReference type="PANTHER" id="PTHR45953:SF1">
    <property type="entry name" value="IDURONATE 2-SULFATASE"/>
    <property type="match status" value="1"/>
</dbReference>
<dbReference type="GO" id="GO:0004423">
    <property type="term" value="F:iduronate-2-sulfatase activity"/>
    <property type="evidence" value="ECO:0007669"/>
    <property type="project" value="TreeGrafter"/>
</dbReference>
<dbReference type="PANTHER" id="PTHR45953">
    <property type="entry name" value="IDURONATE 2-SULFATASE"/>
    <property type="match status" value="1"/>
</dbReference>
<evidence type="ECO:0000256" key="2">
    <source>
        <dbReference type="ARBA" id="ARBA00022801"/>
    </source>
</evidence>
<name>A0A0B7BQE2_9EUPU</name>
<dbReference type="EMBL" id="HACG01048333">
    <property type="protein sequence ID" value="CEK95198.1"/>
    <property type="molecule type" value="Transcribed_RNA"/>
</dbReference>
<proteinExistence type="predicted"/>
<reference evidence="3" key="1">
    <citation type="submission" date="2014-12" db="EMBL/GenBank/DDBJ databases">
        <title>Insight into the proteome of Arion vulgaris.</title>
        <authorList>
            <person name="Aradska J."/>
            <person name="Bulat T."/>
            <person name="Smidak R."/>
            <person name="Sarate P."/>
            <person name="Gangsoo J."/>
            <person name="Sialana F."/>
            <person name="Bilban M."/>
            <person name="Lubec G."/>
        </authorList>
    </citation>
    <scope>NUCLEOTIDE SEQUENCE</scope>
    <source>
        <tissue evidence="3">Skin</tissue>
    </source>
</reference>
<keyword evidence="2" id="KW-0378">Hydrolase</keyword>
<sequence length="75" mass="8986">MGYSMWTADFHYTEWVSFIPKGYKIVWEESYGRELYFRTTDPDELNNVSLLESCFPLVMKLSKQLRLGWRNSLPN</sequence>